<comment type="caution">
    <text evidence="6">The sequence shown here is derived from an EMBL/GenBank/DDBJ whole genome shotgun (WGS) entry which is preliminary data.</text>
</comment>
<dbReference type="Proteomes" id="UP000471120">
    <property type="component" value="Unassembled WGS sequence"/>
</dbReference>
<dbReference type="Pfam" id="PF02361">
    <property type="entry name" value="CbiQ"/>
    <property type="match status" value="1"/>
</dbReference>
<keyword evidence="4 5" id="KW-0472">Membrane</keyword>
<keyword evidence="2 5" id="KW-0812">Transmembrane</keyword>
<evidence type="ECO:0000256" key="2">
    <source>
        <dbReference type="ARBA" id="ARBA00022692"/>
    </source>
</evidence>
<proteinExistence type="predicted"/>
<feature type="transmembrane region" description="Helical" evidence="5">
    <location>
        <begin position="91"/>
        <end position="110"/>
    </location>
</feature>
<gene>
    <name evidence="6" type="ORF">DW322_12515</name>
</gene>
<dbReference type="InterPro" id="IPR003339">
    <property type="entry name" value="ABC/ECF_trnsptr_transmembrane"/>
</dbReference>
<feature type="transmembrane region" description="Helical" evidence="5">
    <location>
        <begin position="43"/>
        <end position="61"/>
    </location>
</feature>
<dbReference type="EMBL" id="QRCM01000001">
    <property type="protein sequence ID" value="TXG90897.1"/>
    <property type="molecule type" value="Genomic_DNA"/>
</dbReference>
<dbReference type="CDD" id="cd16914">
    <property type="entry name" value="EcfT"/>
    <property type="match status" value="1"/>
</dbReference>
<keyword evidence="3 5" id="KW-1133">Transmembrane helix</keyword>
<accession>A0A6P2CDR7</accession>
<comment type="subcellular location">
    <subcellularLocation>
        <location evidence="1">Membrane</location>
        <topology evidence="1">Multi-pass membrane protein</topology>
    </subcellularLocation>
</comment>
<sequence length="201" mass="21291">MSTLGVHRPGDSLLHRAVPGVKLIALVVAVVAVTLLVRRPVDLVVPAVLVVAAFAVARIPFGVAMRQLRPVVWMLLVVGVFQIVFTGLARAIVVCGVILVAVALAALVSLTTRLSDMLDTIVRWLRPLRRIGVDPERAGLVLAMTVRAIPLVADIVRQVNEARRARGLGFSLRALVVPVVVGTLTTADAMGDALAARGLDD</sequence>
<organism evidence="6 7">
    <name type="scientific">Rhodococcus rhodnii</name>
    <dbReference type="NCBI Taxonomy" id="38312"/>
    <lineage>
        <taxon>Bacteria</taxon>
        <taxon>Bacillati</taxon>
        <taxon>Actinomycetota</taxon>
        <taxon>Actinomycetes</taxon>
        <taxon>Mycobacteriales</taxon>
        <taxon>Nocardiaceae</taxon>
        <taxon>Rhodococcus</taxon>
    </lineage>
</organism>
<dbReference type="PANTHER" id="PTHR33514">
    <property type="entry name" value="PROTEIN ABCI12, CHLOROPLASTIC"/>
    <property type="match status" value="1"/>
</dbReference>
<evidence type="ECO:0000256" key="3">
    <source>
        <dbReference type="ARBA" id="ARBA00022989"/>
    </source>
</evidence>
<reference evidence="6 7" key="1">
    <citation type="submission" date="2018-07" db="EMBL/GenBank/DDBJ databases">
        <title>Genome sequence of Rhodococcus rhodnii ATCC 35071 from Rhodnius prolixus.</title>
        <authorList>
            <person name="Patel V."/>
            <person name="Vogel K.J."/>
        </authorList>
    </citation>
    <scope>NUCLEOTIDE SEQUENCE [LARGE SCALE GENOMIC DNA]</scope>
    <source>
        <strain evidence="6 7">ATCC 35071</strain>
    </source>
</reference>
<evidence type="ECO:0000256" key="5">
    <source>
        <dbReference type="SAM" id="Phobius"/>
    </source>
</evidence>
<dbReference type="GO" id="GO:0005886">
    <property type="term" value="C:plasma membrane"/>
    <property type="evidence" value="ECO:0007669"/>
    <property type="project" value="TreeGrafter"/>
</dbReference>
<name>A0A6P2CDR7_9NOCA</name>
<dbReference type="PANTHER" id="PTHR33514:SF13">
    <property type="entry name" value="PROTEIN ABCI12, CHLOROPLASTIC"/>
    <property type="match status" value="1"/>
</dbReference>
<evidence type="ECO:0000256" key="1">
    <source>
        <dbReference type="ARBA" id="ARBA00004141"/>
    </source>
</evidence>
<feature type="transmembrane region" description="Helical" evidence="5">
    <location>
        <begin position="20"/>
        <end position="37"/>
    </location>
</feature>
<protein>
    <submittedName>
        <fullName evidence="6">Energy-coupling factor transporter transmembrane protein EcfT</fullName>
    </submittedName>
</protein>
<evidence type="ECO:0000256" key="4">
    <source>
        <dbReference type="ARBA" id="ARBA00023136"/>
    </source>
</evidence>
<evidence type="ECO:0000313" key="6">
    <source>
        <dbReference type="EMBL" id="TXG90897.1"/>
    </source>
</evidence>
<dbReference type="AlphaFoldDB" id="A0A6P2CDR7"/>
<dbReference type="RefSeq" id="WP_010837623.1">
    <property type="nucleotide sequence ID" value="NZ_QRCM01000001.1"/>
</dbReference>
<evidence type="ECO:0000313" key="7">
    <source>
        <dbReference type="Proteomes" id="UP000471120"/>
    </source>
</evidence>